<organism evidence="3 4">
    <name type="scientific">Intrasporangium oryzae NRRL B-24470</name>
    <dbReference type="NCBI Taxonomy" id="1386089"/>
    <lineage>
        <taxon>Bacteria</taxon>
        <taxon>Bacillati</taxon>
        <taxon>Actinomycetota</taxon>
        <taxon>Actinomycetes</taxon>
        <taxon>Micrococcales</taxon>
        <taxon>Intrasporangiaceae</taxon>
        <taxon>Intrasporangium</taxon>
    </lineage>
</organism>
<dbReference type="eggNOG" id="ENOG5030YZI">
    <property type="taxonomic scope" value="Bacteria"/>
</dbReference>
<feature type="chain" id="PRO_5004922678" description="Lipoprotein" evidence="2">
    <location>
        <begin position="29"/>
        <end position="227"/>
    </location>
</feature>
<evidence type="ECO:0000313" key="4">
    <source>
        <dbReference type="Proteomes" id="UP000019489"/>
    </source>
</evidence>
<dbReference type="EMBL" id="AWSA01000028">
    <property type="protein sequence ID" value="EWT01100.1"/>
    <property type="molecule type" value="Genomic_DNA"/>
</dbReference>
<feature type="signal peptide" evidence="2">
    <location>
        <begin position="1"/>
        <end position="28"/>
    </location>
</feature>
<dbReference type="STRING" id="1386089.N865_11790"/>
<reference evidence="3 4" key="1">
    <citation type="submission" date="2013-08" db="EMBL/GenBank/DDBJ databases">
        <title>Intrasporangium oryzae NRRL B-24470.</title>
        <authorList>
            <person name="Liu H."/>
            <person name="Wang G."/>
        </authorList>
    </citation>
    <scope>NUCLEOTIDE SEQUENCE [LARGE SCALE GENOMIC DNA]</scope>
    <source>
        <strain evidence="3 4">NRRL B-24470</strain>
    </source>
</reference>
<evidence type="ECO:0000256" key="1">
    <source>
        <dbReference type="SAM" id="MobiDB-lite"/>
    </source>
</evidence>
<feature type="region of interest" description="Disordered" evidence="1">
    <location>
        <begin position="180"/>
        <end position="199"/>
    </location>
</feature>
<comment type="caution">
    <text evidence="3">The sequence shown here is derived from an EMBL/GenBank/DDBJ whole genome shotgun (WGS) entry which is preliminary data.</text>
</comment>
<evidence type="ECO:0000313" key="3">
    <source>
        <dbReference type="EMBL" id="EWT01100.1"/>
    </source>
</evidence>
<evidence type="ECO:0000256" key="2">
    <source>
        <dbReference type="SAM" id="SignalP"/>
    </source>
</evidence>
<keyword evidence="2" id="KW-0732">Signal</keyword>
<accession>W9G518</accession>
<dbReference type="OrthoDB" id="3820161at2"/>
<dbReference type="Proteomes" id="UP000019489">
    <property type="component" value="Unassembled WGS sequence"/>
</dbReference>
<dbReference type="AlphaFoldDB" id="W9G518"/>
<dbReference type="RefSeq" id="WP_034806886.1">
    <property type="nucleotide sequence ID" value="NZ_AWSA01000028.1"/>
</dbReference>
<keyword evidence="4" id="KW-1185">Reference proteome</keyword>
<feature type="compositionally biased region" description="Low complexity" evidence="1">
    <location>
        <begin position="181"/>
        <end position="192"/>
    </location>
</feature>
<name>W9G518_9MICO</name>
<sequence>MAGRWARGAIAALAVMGAALVLPSGDAAAEHSRAMVVAAAHAGPGTPDDSDTQTLWSQVGRGGRATATATASSTCDGCSGRADAVEVVRAHGGVTAENVAAAWSTCVDCSARAVSVQVVLVAQDGPVTATNRALAVNAACTRCSTEAVAVQLVLVGARPEGLPASARKLLDDLVATLGADPAPSSSARSARPGGTNEPAVAATARELQNAAGAASVTIHVDRKTGST</sequence>
<gene>
    <name evidence="3" type="ORF">N865_11790</name>
</gene>
<protein>
    <recommendedName>
        <fullName evidence="5">Lipoprotein</fullName>
    </recommendedName>
</protein>
<evidence type="ECO:0008006" key="5">
    <source>
        <dbReference type="Google" id="ProtNLM"/>
    </source>
</evidence>
<proteinExistence type="predicted"/>